<protein>
    <recommendedName>
        <fullName evidence="4">Holin</fullName>
    </recommendedName>
</protein>
<dbReference type="RefSeq" id="WP_169418330.1">
    <property type="nucleotide sequence ID" value="NZ_JABBFX010000001.1"/>
</dbReference>
<name>A0A848GZP7_9BURK</name>
<keyword evidence="1" id="KW-0472">Membrane</keyword>
<sequence length="83" mass="8927">MRQFARTPKEFVRAVVTGTAPVLAVSASILVMRAADLFPPELAWDDWPAWTILGALVFTFHSLLTAIAGRPARPPAPDAVGKT</sequence>
<proteinExistence type="predicted"/>
<keyword evidence="1" id="KW-1133">Transmembrane helix</keyword>
<feature type="transmembrane region" description="Helical" evidence="1">
    <location>
        <begin position="47"/>
        <end position="68"/>
    </location>
</feature>
<dbReference type="AlphaFoldDB" id="A0A848GZP7"/>
<feature type="transmembrane region" description="Helical" evidence="1">
    <location>
        <begin position="12"/>
        <end position="35"/>
    </location>
</feature>
<evidence type="ECO:0000313" key="2">
    <source>
        <dbReference type="EMBL" id="NML44176.1"/>
    </source>
</evidence>
<evidence type="ECO:0008006" key="4">
    <source>
        <dbReference type="Google" id="ProtNLM"/>
    </source>
</evidence>
<accession>A0A848GZP7</accession>
<organism evidence="2 3">
    <name type="scientific">Ramlibacter agri</name>
    <dbReference type="NCBI Taxonomy" id="2728837"/>
    <lineage>
        <taxon>Bacteria</taxon>
        <taxon>Pseudomonadati</taxon>
        <taxon>Pseudomonadota</taxon>
        <taxon>Betaproteobacteria</taxon>
        <taxon>Burkholderiales</taxon>
        <taxon>Comamonadaceae</taxon>
        <taxon>Ramlibacter</taxon>
    </lineage>
</organism>
<reference evidence="2 3" key="1">
    <citation type="submission" date="2020-04" db="EMBL/GenBank/DDBJ databases">
        <title>Ramlibacter sp. G-1-2-2 isolated from soil.</title>
        <authorList>
            <person name="Dahal R.H."/>
        </authorList>
    </citation>
    <scope>NUCLEOTIDE SEQUENCE [LARGE SCALE GENOMIC DNA]</scope>
    <source>
        <strain evidence="2 3">G-1-2-2</strain>
    </source>
</reference>
<evidence type="ECO:0000313" key="3">
    <source>
        <dbReference type="Proteomes" id="UP000541185"/>
    </source>
</evidence>
<keyword evidence="1" id="KW-0812">Transmembrane</keyword>
<dbReference type="EMBL" id="JABBFX010000001">
    <property type="protein sequence ID" value="NML44176.1"/>
    <property type="molecule type" value="Genomic_DNA"/>
</dbReference>
<keyword evidence="3" id="KW-1185">Reference proteome</keyword>
<gene>
    <name evidence="2" type="ORF">HHL11_10475</name>
</gene>
<comment type="caution">
    <text evidence="2">The sequence shown here is derived from an EMBL/GenBank/DDBJ whole genome shotgun (WGS) entry which is preliminary data.</text>
</comment>
<dbReference type="Proteomes" id="UP000541185">
    <property type="component" value="Unassembled WGS sequence"/>
</dbReference>
<evidence type="ECO:0000256" key="1">
    <source>
        <dbReference type="SAM" id="Phobius"/>
    </source>
</evidence>